<keyword evidence="5" id="KW-1185">Reference proteome</keyword>
<dbReference type="Proteomes" id="UP001205105">
    <property type="component" value="Unassembled WGS sequence"/>
</dbReference>
<organism evidence="4 5">
    <name type="scientific">Chlorella ohadii</name>
    <dbReference type="NCBI Taxonomy" id="2649997"/>
    <lineage>
        <taxon>Eukaryota</taxon>
        <taxon>Viridiplantae</taxon>
        <taxon>Chlorophyta</taxon>
        <taxon>core chlorophytes</taxon>
        <taxon>Trebouxiophyceae</taxon>
        <taxon>Chlorellales</taxon>
        <taxon>Chlorellaceae</taxon>
        <taxon>Chlorella clade</taxon>
        <taxon>Chlorella</taxon>
    </lineage>
</organism>
<dbReference type="SUPFAM" id="SSF46565">
    <property type="entry name" value="Chaperone J-domain"/>
    <property type="match status" value="1"/>
</dbReference>
<dbReference type="CDD" id="cd06257">
    <property type="entry name" value="DnaJ"/>
    <property type="match status" value="1"/>
</dbReference>
<gene>
    <name evidence="4" type="ORF">COHA_002083</name>
</gene>
<evidence type="ECO:0000313" key="4">
    <source>
        <dbReference type="EMBL" id="KAI7844285.1"/>
    </source>
</evidence>
<proteinExistence type="predicted"/>
<keyword evidence="2" id="KW-0472">Membrane</keyword>
<keyword evidence="2" id="KW-1133">Transmembrane helix</keyword>
<evidence type="ECO:0000259" key="3">
    <source>
        <dbReference type="PROSITE" id="PS50076"/>
    </source>
</evidence>
<dbReference type="EMBL" id="JADXDR010000032">
    <property type="protein sequence ID" value="KAI7844285.1"/>
    <property type="molecule type" value="Genomic_DNA"/>
</dbReference>
<dbReference type="PRINTS" id="PR00625">
    <property type="entry name" value="JDOMAIN"/>
</dbReference>
<dbReference type="Pfam" id="PF00226">
    <property type="entry name" value="DnaJ"/>
    <property type="match status" value="1"/>
</dbReference>
<evidence type="ECO:0000256" key="2">
    <source>
        <dbReference type="SAM" id="Phobius"/>
    </source>
</evidence>
<keyword evidence="2" id="KW-0812">Transmembrane</keyword>
<dbReference type="PANTHER" id="PTHR24074">
    <property type="entry name" value="CO-CHAPERONE PROTEIN DJLA"/>
    <property type="match status" value="1"/>
</dbReference>
<dbReference type="PROSITE" id="PS50076">
    <property type="entry name" value="DNAJ_2"/>
    <property type="match status" value="1"/>
</dbReference>
<dbReference type="Gene3D" id="1.10.287.110">
    <property type="entry name" value="DnaJ domain"/>
    <property type="match status" value="1"/>
</dbReference>
<dbReference type="InterPro" id="IPR050817">
    <property type="entry name" value="DjlA_DnaK_co-chaperone"/>
</dbReference>
<feature type="region of interest" description="Disordered" evidence="1">
    <location>
        <begin position="78"/>
        <end position="98"/>
    </location>
</feature>
<feature type="domain" description="J" evidence="3">
    <location>
        <begin position="4"/>
        <end position="70"/>
    </location>
</feature>
<evidence type="ECO:0000313" key="5">
    <source>
        <dbReference type="Proteomes" id="UP001205105"/>
    </source>
</evidence>
<sequence>MGLDLYKVLGVSEDASLQEIKAAYRKAVFQHHPDTNPDVGRAELKRFHEVQEAYRVLRDEDRRRQYDAMRAAGFGGEDFEDAAAGTGRPSTPWGQPGVDERDFDARFDEWWKKMSADFADYEERQYAQRRMNAERMAKAAAWEYEKQQAQENKGRAQRLKWRTEDARMQRHATVLRRFWQTSGRFTLGDALFVGLFMAGAAGIALAWRPQLEALRQQEQAVHAPLAQQEQQQHVQQQPVVQAPSLPAAAAVAAAAAAAQS</sequence>
<name>A0AAD5DUJ1_9CHLO</name>
<evidence type="ECO:0000256" key="1">
    <source>
        <dbReference type="SAM" id="MobiDB-lite"/>
    </source>
</evidence>
<dbReference type="AlphaFoldDB" id="A0AAD5DUJ1"/>
<feature type="transmembrane region" description="Helical" evidence="2">
    <location>
        <begin position="185"/>
        <end position="207"/>
    </location>
</feature>
<comment type="caution">
    <text evidence="4">The sequence shown here is derived from an EMBL/GenBank/DDBJ whole genome shotgun (WGS) entry which is preliminary data.</text>
</comment>
<dbReference type="InterPro" id="IPR001623">
    <property type="entry name" value="DnaJ_domain"/>
</dbReference>
<accession>A0AAD5DUJ1</accession>
<dbReference type="SMART" id="SM00271">
    <property type="entry name" value="DnaJ"/>
    <property type="match status" value="1"/>
</dbReference>
<reference evidence="4" key="1">
    <citation type="submission" date="2020-11" db="EMBL/GenBank/DDBJ databases">
        <title>Chlorella ohadii genome sequencing and assembly.</title>
        <authorList>
            <person name="Murik O."/>
            <person name="Treves H."/>
            <person name="Kedem I."/>
            <person name="Shotland Y."/>
            <person name="Kaplan A."/>
        </authorList>
    </citation>
    <scope>NUCLEOTIDE SEQUENCE</scope>
    <source>
        <strain evidence="4">1</strain>
    </source>
</reference>
<dbReference type="InterPro" id="IPR036869">
    <property type="entry name" value="J_dom_sf"/>
</dbReference>
<protein>
    <recommendedName>
        <fullName evidence="3">J domain-containing protein</fullName>
    </recommendedName>
</protein>